<proteinExistence type="predicted"/>
<dbReference type="PANTHER" id="PTHR40398">
    <property type="entry name" value="PTS SYSTEM GLUCITOL/SORBITOL-SPECIFIC EIIA COMPONENT"/>
    <property type="match status" value="1"/>
</dbReference>
<sequence length="118" mass="13503">MKKTKIIEIGPKAISETDPMLILFDDTATDEVKKVALVQELIEEEPNYKITTNSHIHFDDQVYQVEHVGDKVNQMLQEIGHATIVFAERHEDHDLPNTIYVSPYQLPALSVGTEIIYR</sequence>
<dbReference type="InterPro" id="IPR004716">
    <property type="entry name" value="PTS_IIA_glucitol/sorbitol-sp"/>
</dbReference>
<reference evidence="1" key="1">
    <citation type="submission" date="2023-01" db="EMBL/GenBank/DDBJ databases">
        <title>Oxazolidinone resistance genes in florfenicol resistant enterococci from beef cattle and veal calves at slaughter.</title>
        <authorList>
            <person name="Biggel M."/>
        </authorList>
    </citation>
    <scope>NUCLEOTIDE SEQUENCE</scope>
    <source>
        <strain evidence="1">K204-1</strain>
    </source>
</reference>
<dbReference type="GO" id="GO:0005737">
    <property type="term" value="C:cytoplasm"/>
    <property type="evidence" value="ECO:0007669"/>
    <property type="project" value="InterPro"/>
</dbReference>
<dbReference type="GO" id="GO:0009401">
    <property type="term" value="P:phosphoenolpyruvate-dependent sugar phosphotransferase system"/>
    <property type="evidence" value="ECO:0007669"/>
    <property type="project" value="InterPro"/>
</dbReference>
<gene>
    <name evidence="1" type="ORF">PML95_03250</name>
</gene>
<evidence type="ECO:0000313" key="1">
    <source>
        <dbReference type="EMBL" id="WCG23271.1"/>
    </source>
</evidence>
<dbReference type="GO" id="GO:0008982">
    <property type="term" value="F:protein-N(PI)-phosphohistidine-sugar phosphotransferase activity"/>
    <property type="evidence" value="ECO:0007669"/>
    <property type="project" value="InterPro"/>
</dbReference>
<name>A0AAF0BIT7_9ENTE</name>
<dbReference type="InterPro" id="IPR036665">
    <property type="entry name" value="PTS_IIA_glucitol/sorbitol_sf"/>
</dbReference>
<protein>
    <submittedName>
        <fullName evidence="1">PTS glucitol/sorbitol transporter subunit IIA</fullName>
    </submittedName>
</protein>
<dbReference type="SUPFAM" id="SSF141530">
    <property type="entry name" value="PTSIIA/GutA-like"/>
    <property type="match status" value="1"/>
</dbReference>
<accession>A0AAF0BIT7</accession>
<dbReference type="Gene3D" id="2.40.33.40">
    <property type="entry name" value="Phosphotransferase system, glucitol/sorbitol-specific IIA component"/>
    <property type="match status" value="1"/>
</dbReference>
<dbReference type="EMBL" id="CP116507">
    <property type="protein sequence ID" value="WCG23271.1"/>
    <property type="molecule type" value="Genomic_DNA"/>
</dbReference>
<dbReference type="RefSeq" id="WP_170167791.1">
    <property type="nucleotide sequence ID" value="NZ_BKBT01000027.1"/>
</dbReference>
<dbReference type="GeneID" id="72385186"/>
<organism evidence="1 2">
    <name type="scientific">Vagococcus lutrae</name>
    <dbReference type="NCBI Taxonomy" id="81947"/>
    <lineage>
        <taxon>Bacteria</taxon>
        <taxon>Bacillati</taxon>
        <taxon>Bacillota</taxon>
        <taxon>Bacilli</taxon>
        <taxon>Lactobacillales</taxon>
        <taxon>Enterococcaceae</taxon>
        <taxon>Vagococcus</taxon>
    </lineage>
</organism>
<dbReference type="Pfam" id="PF03829">
    <property type="entry name" value="PTSIIA_gutA"/>
    <property type="match status" value="1"/>
</dbReference>
<dbReference type="Proteomes" id="UP001179600">
    <property type="component" value="Chromosome"/>
</dbReference>
<evidence type="ECO:0000313" key="2">
    <source>
        <dbReference type="Proteomes" id="UP001179600"/>
    </source>
</evidence>
<dbReference type="PANTHER" id="PTHR40398:SF1">
    <property type="entry name" value="PTS SYSTEM GLUCITOL_SORBITOL-SPECIFIC EIIA COMPONENT"/>
    <property type="match status" value="1"/>
</dbReference>
<dbReference type="GO" id="GO:0016301">
    <property type="term" value="F:kinase activity"/>
    <property type="evidence" value="ECO:0007669"/>
    <property type="project" value="TreeGrafter"/>
</dbReference>
<dbReference type="AlphaFoldDB" id="A0AAF0BIT7"/>